<dbReference type="GO" id="GO:0006508">
    <property type="term" value="P:proteolysis"/>
    <property type="evidence" value="ECO:0007669"/>
    <property type="project" value="InterPro"/>
</dbReference>
<dbReference type="InterPro" id="IPR001967">
    <property type="entry name" value="Peptidase_S11_N"/>
</dbReference>
<evidence type="ECO:0000256" key="2">
    <source>
        <dbReference type="ARBA" id="ARBA00022729"/>
    </source>
</evidence>
<organism evidence="11">
    <name type="scientific">Candidatus Actinomarina minuta</name>
    <dbReference type="NCBI Taxonomy" id="1389454"/>
    <lineage>
        <taxon>Bacteria</taxon>
        <taxon>Bacillati</taxon>
        <taxon>Actinomycetota</taxon>
        <taxon>Actinomycetes</taxon>
        <taxon>Candidatus Actinomarinidae</taxon>
        <taxon>Candidatus Actinomarinales</taxon>
        <taxon>Candidatus Actinomarineae</taxon>
        <taxon>Candidatus Actinomarinaceae</taxon>
        <taxon>Candidatus Actinomarina</taxon>
    </lineage>
</organism>
<dbReference type="Pfam" id="PF00768">
    <property type="entry name" value="Peptidase_S11"/>
    <property type="match status" value="1"/>
</dbReference>
<keyword evidence="6" id="KW-0961">Cell wall biogenesis/degradation</keyword>
<evidence type="ECO:0000256" key="1">
    <source>
        <dbReference type="ARBA" id="ARBA00007164"/>
    </source>
</evidence>
<dbReference type="InterPro" id="IPR012338">
    <property type="entry name" value="Beta-lactam/transpept-like"/>
</dbReference>
<accession>S5DXA4</accession>
<feature type="active site" description="Acyl-ester intermediate" evidence="7">
    <location>
        <position position="35"/>
    </location>
</feature>
<feature type="active site" evidence="7">
    <location>
        <position position="91"/>
    </location>
</feature>
<dbReference type="Gene3D" id="3.40.710.10">
    <property type="entry name" value="DD-peptidase/beta-lactamase superfamily"/>
    <property type="match status" value="1"/>
</dbReference>
<proteinExistence type="inferred from homology"/>
<evidence type="ECO:0000259" key="10">
    <source>
        <dbReference type="Pfam" id="PF00768"/>
    </source>
</evidence>
<dbReference type="GO" id="GO:0008360">
    <property type="term" value="P:regulation of cell shape"/>
    <property type="evidence" value="ECO:0007669"/>
    <property type="project" value="UniProtKB-KW"/>
</dbReference>
<keyword evidence="11" id="KW-0645">Protease</keyword>
<reference evidence="11" key="1">
    <citation type="journal article" date="2013" name="Sci. Rep.">
        <title>Metagenomics uncovers a new group of low GC and ultra-small marine Actinobacteria.</title>
        <authorList>
            <person name="Ghai R."/>
            <person name="Mizuno C.M."/>
            <person name="Picazo A."/>
            <person name="Camacho A."/>
            <person name="Rodriguez-Valera F."/>
        </authorList>
    </citation>
    <scope>NUCLEOTIDE SEQUENCE</scope>
</reference>
<keyword evidence="5" id="KW-0573">Peptidoglycan synthesis</keyword>
<evidence type="ECO:0000256" key="3">
    <source>
        <dbReference type="ARBA" id="ARBA00022801"/>
    </source>
</evidence>
<name>S5DXA4_9ACTN</name>
<dbReference type="EMBL" id="KC811137">
    <property type="protein sequence ID" value="AGQ19617.1"/>
    <property type="molecule type" value="Genomic_DNA"/>
</dbReference>
<keyword evidence="11" id="KW-0121">Carboxypeptidase</keyword>
<dbReference type="AlphaFoldDB" id="S5DXA4"/>
<dbReference type="GO" id="GO:0009252">
    <property type="term" value="P:peptidoglycan biosynthetic process"/>
    <property type="evidence" value="ECO:0007669"/>
    <property type="project" value="UniProtKB-KW"/>
</dbReference>
<dbReference type="SUPFAM" id="SSF56601">
    <property type="entry name" value="beta-lactamase/transpeptidase-like"/>
    <property type="match status" value="1"/>
</dbReference>
<keyword evidence="3" id="KW-0378">Hydrolase</keyword>
<evidence type="ECO:0000256" key="6">
    <source>
        <dbReference type="ARBA" id="ARBA00023316"/>
    </source>
</evidence>
<dbReference type="GO" id="GO:0071555">
    <property type="term" value="P:cell wall organization"/>
    <property type="evidence" value="ECO:0007669"/>
    <property type="project" value="UniProtKB-KW"/>
</dbReference>
<keyword evidence="2" id="KW-0732">Signal</keyword>
<feature type="domain" description="Peptidase S11 D-alanyl-D-alanine carboxypeptidase A N-terminal" evidence="10">
    <location>
        <begin position="8"/>
        <end position="221"/>
    </location>
</feature>
<feature type="binding site" evidence="8">
    <location>
        <position position="193"/>
    </location>
    <ligand>
        <name>substrate</name>
    </ligand>
</feature>
<comment type="similarity">
    <text evidence="1 9">Belongs to the peptidase S11 family.</text>
</comment>
<dbReference type="InterPro" id="IPR018044">
    <property type="entry name" value="Peptidase_S11"/>
</dbReference>
<evidence type="ECO:0000256" key="8">
    <source>
        <dbReference type="PIRSR" id="PIRSR618044-2"/>
    </source>
</evidence>
<dbReference type="GO" id="GO:0009002">
    <property type="term" value="F:serine-type D-Ala-D-Ala carboxypeptidase activity"/>
    <property type="evidence" value="ECO:0007669"/>
    <property type="project" value="InterPro"/>
</dbReference>
<keyword evidence="4" id="KW-0133">Cell shape</keyword>
<evidence type="ECO:0000256" key="5">
    <source>
        <dbReference type="ARBA" id="ARBA00022984"/>
    </source>
</evidence>
<evidence type="ECO:0000256" key="4">
    <source>
        <dbReference type="ARBA" id="ARBA00022960"/>
    </source>
</evidence>
<dbReference type="PRINTS" id="PR00725">
    <property type="entry name" value="DADACBPTASE1"/>
</dbReference>
<evidence type="ECO:0000256" key="9">
    <source>
        <dbReference type="RuleBase" id="RU004016"/>
    </source>
</evidence>
<evidence type="ECO:0000313" key="11">
    <source>
        <dbReference type="EMBL" id="AGQ19617.1"/>
    </source>
</evidence>
<dbReference type="PANTHER" id="PTHR21581:SF6">
    <property type="entry name" value="TRAFFICKING PROTEIN PARTICLE COMPLEX SUBUNIT 12"/>
    <property type="match status" value="1"/>
</dbReference>
<protein>
    <submittedName>
        <fullName evidence="11">D-alanyl-D-alanine carboxypeptidase</fullName>
    </submittedName>
</protein>
<dbReference type="PANTHER" id="PTHR21581">
    <property type="entry name" value="D-ALANYL-D-ALANINE CARBOXYPEPTIDASE"/>
    <property type="match status" value="1"/>
</dbReference>
<sequence length="336" mass="38497">MDEVLLTTDIYISYDYDAKSTMYESNSSIKISPASLTKLMTALLLYETNSLNQQITTKLPQDYEFAGKVAYLEEGLILTTEELLELLLVYSANDAAYVAAMDISNSIEDFVNLMNLRANEIGMNNTVYLNPDGLDELGHQTTLNDLLILSIYIIENTKILDITSKEKVYINELDKKTFNNTNTIINEGFEGLKTGWTSEAGLTFIGFNQNNSRRVITIVNNSLVDEEKINHFIDTKVLYENSINDFNIRNVLSKNDIIYKIYNSESVTSYFPSKNLKSFIKSDTNIEKIVKIENNNLLISFDNISLQERINIPTSNYKVNYQFHWSNRFLNNIFNN</sequence>
<evidence type="ECO:0000256" key="7">
    <source>
        <dbReference type="PIRSR" id="PIRSR618044-1"/>
    </source>
</evidence>
<feature type="active site" description="Proton acceptor" evidence="7">
    <location>
        <position position="38"/>
    </location>
</feature>
<dbReference type="MEROPS" id="S11.004"/>